<dbReference type="InterPro" id="IPR050086">
    <property type="entry name" value="MetN_ABC_transporter-like"/>
</dbReference>
<evidence type="ECO:0000256" key="5">
    <source>
        <dbReference type="ARBA" id="ARBA00022840"/>
    </source>
</evidence>
<keyword evidence="13" id="KW-1185">Reference proteome</keyword>
<evidence type="ECO:0000256" key="6">
    <source>
        <dbReference type="ARBA" id="ARBA00022967"/>
    </source>
</evidence>
<dbReference type="FunFam" id="3.40.50.300:FF:000056">
    <property type="entry name" value="Cell division ATP-binding protein FtsE"/>
    <property type="match status" value="1"/>
</dbReference>
<dbReference type="Gene3D" id="3.40.50.300">
    <property type="entry name" value="P-loop containing nucleotide triphosphate hydrolases"/>
    <property type="match status" value="1"/>
</dbReference>
<dbReference type="CDD" id="cd03258">
    <property type="entry name" value="ABC_MetN_methionine_transporter"/>
    <property type="match status" value="1"/>
</dbReference>
<evidence type="ECO:0000256" key="4">
    <source>
        <dbReference type="ARBA" id="ARBA00022741"/>
    </source>
</evidence>
<dbReference type="PANTHER" id="PTHR43166:SF30">
    <property type="entry name" value="METHIONINE IMPORT ATP-BINDING PROTEIN METN"/>
    <property type="match status" value="1"/>
</dbReference>
<feature type="domain" description="ABC transporter" evidence="11">
    <location>
        <begin position="2"/>
        <end position="241"/>
    </location>
</feature>
<comment type="similarity">
    <text evidence="1">Belongs to the ABC transporter superfamily.</text>
</comment>
<dbReference type="Pfam" id="PF00005">
    <property type="entry name" value="ABC_tran"/>
    <property type="match status" value="1"/>
</dbReference>
<dbReference type="GO" id="GO:0016887">
    <property type="term" value="F:ATP hydrolysis activity"/>
    <property type="evidence" value="ECO:0007669"/>
    <property type="project" value="InterPro"/>
</dbReference>
<evidence type="ECO:0000259" key="11">
    <source>
        <dbReference type="PROSITE" id="PS50893"/>
    </source>
</evidence>
<dbReference type="Gene3D" id="3.30.70.260">
    <property type="match status" value="1"/>
</dbReference>
<dbReference type="GO" id="GO:0005886">
    <property type="term" value="C:plasma membrane"/>
    <property type="evidence" value="ECO:0007669"/>
    <property type="project" value="UniProtKB-ARBA"/>
</dbReference>
<dbReference type="SUPFAM" id="SSF55021">
    <property type="entry name" value="ACT-like"/>
    <property type="match status" value="1"/>
</dbReference>
<sequence length="337" mass="36562">MVVLDGVSKTFRVGSRSVTAVDDVSLTIRRGEIYAIIGYSGAGKSTLVRLINGLETVTSGTLTVDGQEISGAGESRLRRIRTEIGMIFQQFNLMNSKTVAANVEFPLKIAGWSKERRRARVAELLEFVGLADKAKSHPDQLSGGQKQRVGIARALATEPHLLLADESTSALDPETTEEVLDLLKRVNEDLGITIVVITHEMDVVAKIADRVAVMEKGRVVEEGNVYDVFSDPQTAPAQRFVSTTVKQAPTGDEAAELKARHRGHLVNVEIHDQAEVGQVLSRLGERGVTFTVVQGGLETLQGRTYGRLTLELLGEITAIDAAVEQLKLVTTVKEVRA</sequence>
<keyword evidence="6" id="KW-1278">Translocase</keyword>
<evidence type="ECO:0000313" key="12">
    <source>
        <dbReference type="EMBL" id="OAX51623.1"/>
    </source>
</evidence>
<dbReference type="PANTHER" id="PTHR43166">
    <property type="entry name" value="AMINO ACID IMPORT ATP-BINDING PROTEIN"/>
    <property type="match status" value="1"/>
</dbReference>
<evidence type="ECO:0000256" key="8">
    <source>
        <dbReference type="ARBA" id="ARBA00023136"/>
    </source>
</evidence>
<evidence type="ECO:0000256" key="3">
    <source>
        <dbReference type="ARBA" id="ARBA00022475"/>
    </source>
</evidence>
<dbReference type="Pfam" id="PF09383">
    <property type="entry name" value="NIL"/>
    <property type="match status" value="1"/>
</dbReference>
<evidence type="ECO:0000256" key="9">
    <source>
        <dbReference type="ARBA" id="ARBA00054718"/>
    </source>
</evidence>
<dbReference type="Proteomes" id="UP000053171">
    <property type="component" value="Unassembled WGS sequence"/>
</dbReference>
<dbReference type="InterPro" id="IPR003593">
    <property type="entry name" value="AAA+_ATPase"/>
</dbReference>
<dbReference type="SUPFAM" id="SSF52540">
    <property type="entry name" value="P-loop containing nucleoside triphosphate hydrolases"/>
    <property type="match status" value="1"/>
</dbReference>
<dbReference type="InterPro" id="IPR003439">
    <property type="entry name" value="ABC_transporter-like_ATP-bd"/>
</dbReference>
<evidence type="ECO:0000256" key="10">
    <source>
        <dbReference type="ARBA" id="ARBA00063837"/>
    </source>
</evidence>
<reference evidence="12" key="1">
    <citation type="submission" date="2016-06" db="EMBL/GenBank/DDBJ databases">
        <title>Identification of putative biosynthetic pathways for the production of bioactive secondary metabolites by the marine actinomycete Kocuria kristinae RUTW2-3.</title>
        <authorList>
            <person name="Waterworth S.C."/>
            <person name="Walmsley T.A."/>
            <person name="Matongo T."/>
            <person name="Davies-Coleman M.T."/>
            <person name="Dorrington R.A."/>
        </authorList>
    </citation>
    <scope>NUCLEOTIDE SEQUENCE [LARGE SCALE GENOMIC DNA]</scope>
    <source>
        <strain evidence="12">RUTW2-3</strain>
    </source>
</reference>
<gene>
    <name evidence="12" type="ORF">AN277_0207890</name>
</gene>
<evidence type="ECO:0000256" key="2">
    <source>
        <dbReference type="ARBA" id="ARBA00022448"/>
    </source>
</evidence>
<dbReference type="InterPro" id="IPR045865">
    <property type="entry name" value="ACT-like_dom_sf"/>
</dbReference>
<evidence type="ECO:0000313" key="13">
    <source>
        <dbReference type="Proteomes" id="UP000053171"/>
    </source>
</evidence>
<evidence type="ECO:0000256" key="7">
    <source>
        <dbReference type="ARBA" id="ARBA00022970"/>
    </source>
</evidence>
<protein>
    <submittedName>
        <fullName evidence="12">Methionine ABC transporter ATP-binding protein</fullName>
    </submittedName>
</protein>
<keyword evidence="2" id="KW-0813">Transport</keyword>
<dbReference type="InterPro" id="IPR018449">
    <property type="entry name" value="NIL_domain"/>
</dbReference>
<keyword evidence="5 12" id="KW-0067">ATP-binding</keyword>
<name>A0A199NSP0_9MICC</name>
<comment type="function">
    <text evidence="9">Part of the ABC transporter FtsEX involved in cellular division. Has ATPase activity.</text>
</comment>
<keyword evidence="8" id="KW-0472">Membrane</keyword>
<dbReference type="GO" id="GO:0006865">
    <property type="term" value="P:amino acid transport"/>
    <property type="evidence" value="ECO:0007669"/>
    <property type="project" value="UniProtKB-KW"/>
</dbReference>
<dbReference type="GO" id="GO:0005524">
    <property type="term" value="F:ATP binding"/>
    <property type="evidence" value="ECO:0007669"/>
    <property type="project" value="UniProtKB-KW"/>
</dbReference>
<dbReference type="AlphaFoldDB" id="A0A199NSP0"/>
<comment type="subunit">
    <text evidence="10">Homodimer. Forms a membrane-associated complex with FtsX.</text>
</comment>
<keyword evidence="4" id="KW-0547">Nucleotide-binding</keyword>
<keyword evidence="3" id="KW-1003">Cell membrane</keyword>
<accession>A0A199NSP0</accession>
<dbReference type="InterPro" id="IPR017871">
    <property type="entry name" value="ABC_transporter-like_CS"/>
</dbReference>
<dbReference type="InterPro" id="IPR041701">
    <property type="entry name" value="MetN_ABC"/>
</dbReference>
<dbReference type="PROSITE" id="PS00211">
    <property type="entry name" value="ABC_TRANSPORTER_1"/>
    <property type="match status" value="1"/>
</dbReference>
<keyword evidence="7" id="KW-0029">Amino-acid transport</keyword>
<dbReference type="SMART" id="SM00382">
    <property type="entry name" value="AAA"/>
    <property type="match status" value="1"/>
</dbReference>
<evidence type="ECO:0000256" key="1">
    <source>
        <dbReference type="ARBA" id="ARBA00005417"/>
    </source>
</evidence>
<dbReference type="PROSITE" id="PS50893">
    <property type="entry name" value="ABC_TRANSPORTER_2"/>
    <property type="match status" value="1"/>
</dbReference>
<dbReference type="EMBL" id="LJBJ02000015">
    <property type="protein sequence ID" value="OAX51623.1"/>
    <property type="molecule type" value="Genomic_DNA"/>
</dbReference>
<dbReference type="InterPro" id="IPR027417">
    <property type="entry name" value="P-loop_NTPase"/>
</dbReference>
<organism evidence="12 13">
    <name type="scientific">Rothia kristinae</name>
    <dbReference type="NCBI Taxonomy" id="37923"/>
    <lineage>
        <taxon>Bacteria</taxon>
        <taxon>Bacillati</taxon>
        <taxon>Actinomycetota</taxon>
        <taxon>Actinomycetes</taxon>
        <taxon>Micrococcales</taxon>
        <taxon>Micrococcaceae</taxon>
        <taxon>Rothia</taxon>
    </lineage>
</organism>
<dbReference type="SMART" id="SM00930">
    <property type="entry name" value="NIL"/>
    <property type="match status" value="1"/>
</dbReference>
<proteinExistence type="inferred from homology"/>
<comment type="caution">
    <text evidence="12">The sequence shown here is derived from an EMBL/GenBank/DDBJ whole genome shotgun (WGS) entry which is preliminary data.</text>
</comment>